<keyword evidence="3" id="KW-1003">Cell membrane</keyword>
<dbReference type="Pfam" id="PF12911">
    <property type="entry name" value="OppC_N"/>
    <property type="match status" value="1"/>
</dbReference>
<evidence type="ECO:0000256" key="7">
    <source>
        <dbReference type="RuleBase" id="RU363032"/>
    </source>
</evidence>
<keyword evidence="2 7" id="KW-0813">Transport</keyword>
<dbReference type="PANTHER" id="PTHR43386:SF1">
    <property type="entry name" value="D,D-DIPEPTIDE TRANSPORT SYSTEM PERMEASE PROTEIN DDPC-RELATED"/>
    <property type="match status" value="1"/>
</dbReference>
<dbReference type="SUPFAM" id="SSF161098">
    <property type="entry name" value="MetI-like"/>
    <property type="match status" value="1"/>
</dbReference>
<gene>
    <name evidence="10" type="ORF">ENU08_06800</name>
    <name evidence="9" type="ORF">ENU41_03675</name>
</gene>
<feature type="transmembrane region" description="Helical" evidence="7">
    <location>
        <begin position="99"/>
        <end position="122"/>
    </location>
</feature>
<protein>
    <submittedName>
        <fullName evidence="10">ABC transporter permease</fullName>
    </submittedName>
</protein>
<proteinExistence type="inferred from homology"/>
<evidence type="ECO:0000256" key="6">
    <source>
        <dbReference type="ARBA" id="ARBA00023136"/>
    </source>
</evidence>
<sequence length="304" mass="33804">MSEVVESRWLYIRISIERFIYNYIYMPLKIIWHVKLGFVGLCIITFYILMAAIGPLVVPYPKPYIYPRYLPPSLEHPFGTDHRGADIFGMIVWGAKDTLIIGFYTGTISMLIGLFVGLIAGYKGGVADRILDGAINIFLNIPATPIVIIIASIMRSGHPAVVALLLTITAWAGFARAVRALTISIKAEAFIEVAKSLGLPDWFIMLREVLPNMASYLANAYRGTIASAIAQSQGIYFLGLVPFYGLNWGIISNMAWYVGAQSSIRTVHFLLAPMIMITLLQIGFALLSYAIDAIFNPRLREEME</sequence>
<evidence type="ECO:0000256" key="2">
    <source>
        <dbReference type="ARBA" id="ARBA00022448"/>
    </source>
</evidence>
<keyword evidence="6 7" id="KW-0472">Membrane</keyword>
<dbReference type="Pfam" id="PF00528">
    <property type="entry name" value="BPD_transp_1"/>
    <property type="match status" value="1"/>
</dbReference>
<name>A0A7C4JK65_9CREN</name>
<evidence type="ECO:0000313" key="9">
    <source>
        <dbReference type="EMBL" id="HGQ35762.1"/>
    </source>
</evidence>
<evidence type="ECO:0000256" key="3">
    <source>
        <dbReference type="ARBA" id="ARBA00022475"/>
    </source>
</evidence>
<comment type="subcellular location">
    <subcellularLocation>
        <location evidence="1 7">Cell membrane</location>
        <topology evidence="1 7">Multi-pass membrane protein</topology>
    </subcellularLocation>
</comment>
<dbReference type="InterPro" id="IPR050366">
    <property type="entry name" value="BP-dependent_transpt_permease"/>
</dbReference>
<dbReference type="AlphaFoldDB" id="A0A7C4JK65"/>
<organism evidence="10">
    <name type="scientific">Ignisphaera aggregans</name>
    <dbReference type="NCBI Taxonomy" id="334771"/>
    <lineage>
        <taxon>Archaea</taxon>
        <taxon>Thermoproteota</taxon>
        <taxon>Thermoprotei</taxon>
        <taxon>Desulfurococcales</taxon>
        <taxon>Desulfurococcaceae</taxon>
        <taxon>Ignisphaera</taxon>
    </lineage>
</organism>
<keyword evidence="4 7" id="KW-0812">Transmembrane</keyword>
<dbReference type="EMBL" id="DTCK01000020">
    <property type="protein sequence ID" value="HGQ35762.1"/>
    <property type="molecule type" value="Genomic_DNA"/>
</dbReference>
<dbReference type="EMBL" id="DTBD01000061">
    <property type="protein sequence ID" value="HGQ64934.1"/>
    <property type="molecule type" value="Genomic_DNA"/>
</dbReference>
<dbReference type="InterPro" id="IPR000515">
    <property type="entry name" value="MetI-like"/>
</dbReference>
<feature type="transmembrane region" description="Helical" evidence="7">
    <location>
        <begin position="235"/>
        <end position="258"/>
    </location>
</feature>
<dbReference type="InterPro" id="IPR035906">
    <property type="entry name" value="MetI-like_sf"/>
</dbReference>
<dbReference type="InterPro" id="IPR025966">
    <property type="entry name" value="OppC_N"/>
</dbReference>
<evidence type="ECO:0000256" key="4">
    <source>
        <dbReference type="ARBA" id="ARBA00022692"/>
    </source>
</evidence>
<keyword evidence="5 7" id="KW-1133">Transmembrane helix</keyword>
<feature type="transmembrane region" description="Helical" evidence="7">
    <location>
        <begin position="36"/>
        <end position="58"/>
    </location>
</feature>
<dbReference type="GO" id="GO:0005886">
    <property type="term" value="C:plasma membrane"/>
    <property type="evidence" value="ECO:0007669"/>
    <property type="project" value="UniProtKB-SubCell"/>
</dbReference>
<comment type="caution">
    <text evidence="10">The sequence shown here is derived from an EMBL/GenBank/DDBJ whole genome shotgun (WGS) entry which is preliminary data.</text>
</comment>
<dbReference type="CDD" id="cd06261">
    <property type="entry name" value="TM_PBP2"/>
    <property type="match status" value="1"/>
</dbReference>
<dbReference type="PROSITE" id="PS50928">
    <property type="entry name" value="ABC_TM1"/>
    <property type="match status" value="1"/>
</dbReference>
<dbReference type="Gene3D" id="1.10.3720.10">
    <property type="entry name" value="MetI-like"/>
    <property type="match status" value="1"/>
</dbReference>
<evidence type="ECO:0000259" key="8">
    <source>
        <dbReference type="PROSITE" id="PS50928"/>
    </source>
</evidence>
<feature type="transmembrane region" description="Helical" evidence="7">
    <location>
        <begin position="134"/>
        <end position="154"/>
    </location>
</feature>
<dbReference type="GO" id="GO:0055085">
    <property type="term" value="P:transmembrane transport"/>
    <property type="evidence" value="ECO:0007669"/>
    <property type="project" value="InterPro"/>
</dbReference>
<reference evidence="10" key="1">
    <citation type="journal article" date="2020" name="mSystems">
        <title>Genome- and Community-Level Interaction Insights into Carbon Utilization and Element Cycling Functions of Hydrothermarchaeota in Hydrothermal Sediment.</title>
        <authorList>
            <person name="Zhou Z."/>
            <person name="Liu Y."/>
            <person name="Xu W."/>
            <person name="Pan J."/>
            <person name="Luo Z.H."/>
            <person name="Li M."/>
        </authorList>
    </citation>
    <scope>NUCLEOTIDE SEQUENCE [LARGE SCALE GENOMIC DNA]</scope>
    <source>
        <strain evidence="10">SpSt-637</strain>
        <strain evidence="9">SpSt-667</strain>
    </source>
</reference>
<dbReference type="PANTHER" id="PTHR43386">
    <property type="entry name" value="OLIGOPEPTIDE TRANSPORT SYSTEM PERMEASE PROTEIN APPC"/>
    <property type="match status" value="1"/>
</dbReference>
<accession>A0A7C4JK65</accession>
<feature type="transmembrane region" description="Helical" evidence="7">
    <location>
        <begin position="270"/>
        <end position="295"/>
    </location>
</feature>
<comment type="similarity">
    <text evidence="7">Belongs to the binding-protein-dependent transport system permease family.</text>
</comment>
<evidence type="ECO:0000256" key="1">
    <source>
        <dbReference type="ARBA" id="ARBA00004651"/>
    </source>
</evidence>
<evidence type="ECO:0000256" key="5">
    <source>
        <dbReference type="ARBA" id="ARBA00022989"/>
    </source>
</evidence>
<evidence type="ECO:0000313" key="10">
    <source>
        <dbReference type="EMBL" id="HGQ64934.1"/>
    </source>
</evidence>
<feature type="domain" description="ABC transmembrane type-1" evidence="8">
    <location>
        <begin position="95"/>
        <end position="288"/>
    </location>
</feature>
<feature type="transmembrane region" description="Helical" evidence="7">
    <location>
        <begin position="160"/>
        <end position="178"/>
    </location>
</feature>